<gene>
    <name evidence="2" type="ORF">M1L60_04525</name>
</gene>
<feature type="region of interest" description="Disordered" evidence="1">
    <location>
        <begin position="46"/>
        <end position="101"/>
    </location>
</feature>
<dbReference type="RefSeq" id="WP_253235997.1">
    <property type="nucleotide sequence ID" value="NZ_JAMYJR010000003.1"/>
</dbReference>
<evidence type="ECO:0000313" key="3">
    <source>
        <dbReference type="Proteomes" id="UP001523369"/>
    </source>
</evidence>
<sequence>MGCLTSFLRDGDRAFLTYGTTGRGTERFNATFGLLDMTPYGRREAWEDNPAGRPAGNPACWYRRSDERGRADGGPASRPVPQWTRPGVTPEQTLGRDGHRH</sequence>
<name>A0ABT1DIB6_9ACTN</name>
<dbReference type="Proteomes" id="UP001523369">
    <property type="component" value="Unassembled WGS sequence"/>
</dbReference>
<proteinExistence type="predicted"/>
<dbReference type="EMBL" id="JAMYJR010000003">
    <property type="protein sequence ID" value="MCO8269856.1"/>
    <property type="molecule type" value="Genomic_DNA"/>
</dbReference>
<accession>A0ABT1DIB6</accession>
<dbReference type="InterPro" id="IPR010296">
    <property type="entry name" value="DUF899_thioredox"/>
</dbReference>
<comment type="caution">
    <text evidence="2">The sequence shown here is derived from an EMBL/GenBank/DDBJ whole genome shotgun (WGS) entry which is preliminary data.</text>
</comment>
<dbReference type="Pfam" id="PF05988">
    <property type="entry name" value="DUF899"/>
    <property type="match status" value="1"/>
</dbReference>
<evidence type="ECO:0000313" key="2">
    <source>
        <dbReference type="EMBL" id="MCO8269856.1"/>
    </source>
</evidence>
<organism evidence="2 3">
    <name type="scientific">Paractinoplanes aksuensis</name>
    <dbReference type="NCBI Taxonomy" id="2939490"/>
    <lineage>
        <taxon>Bacteria</taxon>
        <taxon>Bacillati</taxon>
        <taxon>Actinomycetota</taxon>
        <taxon>Actinomycetes</taxon>
        <taxon>Micromonosporales</taxon>
        <taxon>Micromonosporaceae</taxon>
        <taxon>Paractinoplanes</taxon>
    </lineage>
</organism>
<keyword evidence="3" id="KW-1185">Reference proteome</keyword>
<reference evidence="2 3" key="1">
    <citation type="submission" date="2022-06" db="EMBL/GenBank/DDBJ databases">
        <title>New Species of the Genus Actinoplanes, ActinopZanes ferrugineus.</title>
        <authorList>
            <person name="Ding P."/>
        </authorList>
    </citation>
    <scope>NUCLEOTIDE SEQUENCE [LARGE SCALE GENOMIC DNA]</scope>
    <source>
        <strain evidence="2 3">TRM88003</strain>
    </source>
</reference>
<evidence type="ECO:0000256" key="1">
    <source>
        <dbReference type="SAM" id="MobiDB-lite"/>
    </source>
</evidence>
<protein>
    <submittedName>
        <fullName evidence="2">DUF899 domain-containing protein</fullName>
    </submittedName>
</protein>